<evidence type="ECO:0000313" key="3">
    <source>
        <dbReference type="Proteomes" id="UP001595710"/>
    </source>
</evidence>
<dbReference type="SUPFAM" id="SSF159888">
    <property type="entry name" value="YdhG-like"/>
    <property type="match status" value="1"/>
</dbReference>
<organism evidence="2 3">
    <name type="scientific">Reinekea marina</name>
    <dbReference type="NCBI Taxonomy" id="1310421"/>
    <lineage>
        <taxon>Bacteria</taxon>
        <taxon>Pseudomonadati</taxon>
        <taxon>Pseudomonadota</taxon>
        <taxon>Gammaproteobacteria</taxon>
        <taxon>Oceanospirillales</taxon>
        <taxon>Saccharospirillaceae</taxon>
        <taxon>Reinekea</taxon>
    </lineage>
</organism>
<keyword evidence="3" id="KW-1185">Reference proteome</keyword>
<dbReference type="Proteomes" id="UP001595710">
    <property type="component" value="Unassembled WGS sequence"/>
</dbReference>
<dbReference type="RefSeq" id="WP_290280360.1">
    <property type="nucleotide sequence ID" value="NZ_JAUFQI010000001.1"/>
</dbReference>
<comment type="caution">
    <text evidence="2">The sequence shown here is derived from an EMBL/GenBank/DDBJ whole genome shotgun (WGS) entry which is preliminary data.</text>
</comment>
<feature type="domain" description="YdhG-like" evidence="1">
    <location>
        <begin position="27"/>
        <end position="130"/>
    </location>
</feature>
<sequence>MAKYTLKTQPTTKSIETYLSAIEDESRQADCRKIVEIMREESGCEPVMWGAIVGFGKYHYKYKTGHEGDFMRAGFSSRKTNISLYIMAGFDAYPDLMSKLGKFKTGKSCLYVKKLDDVDIDVLRRLIRESLDFMEKTYGPEESH</sequence>
<dbReference type="Pfam" id="PF08818">
    <property type="entry name" value="DUF1801"/>
    <property type="match status" value="1"/>
</dbReference>
<evidence type="ECO:0000259" key="1">
    <source>
        <dbReference type="Pfam" id="PF08818"/>
    </source>
</evidence>
<reference evidence="3" key="1">
    <citation type="journal article" date="2019" name="Int. J. Syst. Evol. Microbiol.">
        <title>The Global Catalogue of Microorganisms (GCM) 10K type strain sequencing project: providing services to taxonomists for standard genome sequencing and annotation.</title>
        <authorList>
            <consortium name="The Broad Institute Genomics Platform"/>
            <consortium name="The Broad Institute Genome Sequencing Center for Infectious Disease"/>
            <person name="Wu L."/>
            <person name="Ma J."/>
        </authorList>
    </citation>
    <scope>NUCLEOTIDE SEQUENCE [LARGE SCALE GENOMIC DNA]</scope>
    <source>
        <strain evidence="3">CECT 8288</strain>
    </source>
</reference>
<evidence type="ECO:0000313" key="2">
    <source>
        <dbReference type="EMBL" id="MFC3700944.1"/>
    </source>
</evidence>
<protein>
    <submittedName>
        <fullName evidence="2">DUF1801 domain-containing protein</fullName>
    </submittedName>
</protein>
<proteinExistence type="predicted"/>
<name>A0ABV7WRC6_9GAMM</name>
<dbReference type="Gene3D" id="3.90.1150.200">
    <property type="match status" value="1"/>
</dbReference>
<gene>
    <name evidence="2" type="ORF">ACFOND_04755</name>
</gene>
<dbReference type="EMBL" id="JBHRYN010000007">
    <property type="protein sequence ID" value="MFC3700944.1"/>
    <property type="molecule type" value="Genomic_DNA"/>
</dbReference>
<accession>A0ABV7WRC6</accession>
<dbReference type="InterPro" id="IPR014922">
    <property type="entry name" value="YdhG-like"/>
</dbReference>